<dbReference type="EMBL" id="JADDUC020000008">
    <property type="protein sequence ID" value="KAI1237388.1"/>
    <property type="molecule type" value="Genomic_DNA"/>
</dbReference>
<dbReference type="Pfam" id="PF10513">
    <property type="entry name" value="EPL1"/>
    <property type="match status" value="1"/>
</dbReference>
<evidence type="ECO:0000256" key="4">
    <source>
        <dbReference type="ARBA" id="ARBA00023015"/>
    </source>
</evidence>
<dbReference type="Pfam" id="PF06752">
    <property type="entry name" value="E_Pc_C"/>
    <property type="match status" value="1"/>
</dbReference>
<feature type="region of interest" description="Disordered" evidence="8">
    <location>
        <begin position="722"/>
        <end position="750"/>
    </location>
</feature>
<comment type="caution">
    <text evidence="11">The sequence shown here is derived from an EMBL/GenBank/DDBJ whole genome shotgun (WGS) entry which is preliminary data.</text>
</comment>
<dbReference type="GO" id="GO:0006325">
    <property type="term" value="P:chromatin organization"/>
    <property type="evidence" value="ECO:0007669"/>
    <property type="project" value="UniProtKB-KW"/>
</dbReference>
<dbReference type="PANTHER" id="PTHR14898">
    <property type="entry name" value="ENHANCER OF POLYCOMB"/>
    <property type="match status" value="1"/>
</dbReference>
<evidence type="ECO:0000313" key="11">
    <source>
        <dbReference type="EMBL" id="KAG0128513.1"/>
    </source>
</evidence>
<organism evidence="11">
    <name type="scientific">Lamprotornis superbus</name>
    <dbReference type="NCBI Taxonomy" id="245042"/>
    <lineage>
        <taxon>Eukaryota</taxon>
        <taxon>Metazoa</taxon>
        <taxon>Chordata</taxon>
        <taxon>Craniata</taxon>
        <taxon>Vertebrata</taxon>
        <taxon>Euteleostomi</taxon>
        <taxon>Archelosauria</taxon>
        <taxon>Archosauria</taxon>
        <taxon>Dinosauria</taxon>
        <taxon>Saurischia</taxon>
        <taxon>Theropoda</taxon>
        <taxon>Coelurosauria</taxon>
        <taxon>Aves</taxon>
        <taxon>Neognathae</taxon>
        <taxon>Neoaves</taxon>
        <taxon>Telluraves</taxon>
        <taxon>Australaves</taxon>
        <taxon>Passeriformes</taxon>
        <taxon>Sturnidae</taxon>
        <taxon>Lamprotornis</taxon>
    </lineage>
</organism>
<keyword evidence="4 7" id="KW-0805">Transcription regulation</keyword>
<name>A0A835NZE6_9PASS</name>
<evidence type="ECO:0000259" key="10">
    <source>
        <dbReference type="Pfam" id="PF10513"/>
    </source>
</evidence>
<evidence type="ECO:0000256" key="8">
    <source>
        <dbReference type="SAM" id="MobiDB-lite"/>
    </source>
</evidence>
<dbReference type="InterPro" id="IPR009607">
    <property type="entry name" value="Enhancer_polycomb_C"/>
</dbReference>
<dbReference type="OrthoDB" id="435275at2759"/>
<feature type="region of interest" description="Disordered" evidence="8">
    <location>
        <begin position="678"/>
        <end position="706"/>
    </location>
</feature>
<evidence type="ECO:0000313" key="12">
    <source>
        <dbReference type="EMBL" id="KAI1237388.1"/>
    </source>
</evidence>
<keyword evidence="5 7" id="KW-0804">Transcription</keyword>
<reference evidence="12" key="3">
    <citation type="submission" date="2022-01" db="EMBL/GenBank/DDBJ databases">
        <authorList>
            <person name="Rubenstein D.R."/>
        </authorList>
    </citation>
    <scope>NUCLEOTIDE SEQUENCE</scope>
    <source>
        <strain evidence="12">SS15</strain>
        <tissue evidence="12">Liver</tissue>
    </source>
</reference>
<feature type="compositionally biased region" description="Low complexity" evidence="8">
    <location>
        <begin position="678"/>
        <end position="692"/>
    </location>
</feature>
<gene>
    <name evidence="11" type="ORF">IHE44_001457</name>
    <name evidence="12" type="ORF">IHE44_0014653</name>
</gene>
<feature type="compositionally biased region" description="Polar residues" evidence="8">
    <location>
        <begin position="734"/>
        <end position="750"/>
    </location>
</feature>
<feature type="domain" description="Enhancer of polycomb-like N-terminal" evidence="10">
    <location>
        <begin position="7"/>
        <end position="148"/>
    </location>
</feature>
<keyword evidence="3" id="KW-0156">Chromatin regulator</keyword>
<proteinExistence type="inferred from homology"/>
<comment type="subcellular location">
    <subcellularLocation>
        <location evidence="1 7">Nucleus</location>
    </subcellularLocation>
</comment>
<feature type="compositionally biased region" description="Polar residues" evidence="8">
    <location>
        <begin position="696"/>
        <end position="706"/>
    </location>
</feature>
<dbReference type="GO" id="GO:0005634">
    <property type="term" value="C:nucleus"/>
    <property type="evidence" value="ECO:0007669"/>
    <property type="project" value="UniProtKB-SubCell"/>
</dbReference>
<evidence type="ECO:0000256" key="7">
    <source>
        <dbReference type="RuleBase" id="RU361124"/>
    </source>
</evidence>
<sequence>MSKLSFRARALDAAKPLPIYRGKDMPDLNDCVSINRAVPQMPTGMEKEEESEHHLQRAISAQQVFREKKESMVIPVPEAESNVNYYNRLYKGEFKQPKQFIHIQPFNLDNEQPDYDMDSEDETLLNRLNRKMEIKPLQFEIMVDRLEKASSSQLVTLQEAKLLLNEDDYLIKAVYDYWVRKRKNCRGPSLIPQIKQEKRDGSTNNDPYVAFRRRTEKMQTRKNRKNDEASYEKMLKLRREFSRAITILEMIKRREKTKRELLHLTLEVVEKRYHLGDYGGEILNEVKLNRPEKEIGTTPSSLHNGNHHKVQECKVKHPHHPSLKEEVSDVVRQKKKYLKKPKLECVVTPQPLAEPLPVLSKSDIKQYDFHSSDEDEFPQVTTKISVCTRQEFHLAAISPVCLVPTLNIFQSSLYKLSFPSKLYKHGSSCYMNTNFYNKYNYTDVPSPVSEAEEENDPDGPCAFRRRAGCQYYAVRICSIVLCCWVSLDLASFGPNEFFVRKPRIGRIGQTEVQALPYNPYNPKEMYRICKEEDWQGVIMDRISTEHDPVLRQIDPEMLNSFSSSSQTLDFSSNFSRTNASNKHCENRLSLPEILSNIRSCRLQCFQPRLLNLQDSDNEECTSRKAGQTVNNKRVSAASVALLNTSKNGISVTGGITEEQFQTHQQQLVQMQRQQLAQLQQKQQSQHSSQQPHLKAQGSSTSDCMSKTLDSASAHFAASAVVSAPAPGRSEGAKEQNTSHNNINGVVQPSGTSRTLYSTNMALSSSPGISTVQLVRTVGHSTTNHLIPALCTSSPQPLPMNNSCLPSAVHLNNVSVVSPVNVHINTRTSAPSPTALKLATVAASMDRVPKVTPSSAISSIARENHEPERLGLNGIAETTVAMELNANTALCGSHRTHTDLNGLALYRLSSHPRWWGGGEGGLWQDCLFNFGEFSCGYKARKGEEWWITLQAMEIFIKKKKKRKGKDCRIEIGILFWCVLGISFSNLCWTSHHMQSFKCQELENGGSFSDKSCIYLWIEGSFGAPLDLPAEKQFESSLPCFCYFEGFATFTLLIGKTGNNLGKLKPAKCYLGKKEDEGERIFPKLGAQQQWGDVGSPALVGLCHPAAVTGPKMSFPDHKWNYSGRMMEKEEGRQ</sequence>
<dbReference type="AlphaFoldDB" id="A0A835NZE6"/>
<evidence type="ECO:0000256" key="1">
    <source>
        <dbReference type="ARBA" id="ARBA00004123"/>
    </source>
</evidence>
<evidence type="ECO:0000256" key="3">
    <source>
        <dbReference type="ARBA" id="ARBA00022853"/>
    </source>
</evidence>
<evidence type="ECO:0000256" key="2">
    <source>
        <dbReference type="ARBA" id="ARBA00008035"/>
    </source>
</evidence>
<comment type="similarity">
    <text evidence="2 7">Belongs to the enhancer of polycomb family.</text>
</comment>
<dbReference type="GO" id="GO:0035267">
    <property type="term" value="C:NuA4 histone acetyltransferase complex"/>
    <property type="evidence" value="ECO:0007669"/>
    <property type="project" value="InterPro"/>
</dbReference>
<evidence type="ECO:0000256" key="5">
    <source>
        <dbReference type="ARBA" id="ARBA00023163"/>
    </source>
</evidence>
<protein>
    <recommendedName>
        <fullName evidence="7">Enhancer of polycomb homolog</fullName>
    </recommendedName>
</protein>
<dbReference type="InterPro" id="IPR024943">
    <property type="entry name" value="Enhancer_polycomb"/>
</dbReference>
<dbReference type="GO" id="GO:0006357">
    <property type="term" value="P:regulation of transcription by RNA polymerase II"/>
    <property type="evidence" value="ECO:0007669"/>
    <property type="project" value="InterPro"/>
</dbReference>
<keyword evidence="6 7" id="KW-0539">Nucleus</keyword>
<dbReference type="InterPro" id="IPR019542">
    <property type="entry name" value="Enhancer_polycomb-like_N"/>
</dbReference>
<dbReference type="Proteomes" id="UP000618051">
    <property type="component" value="Unassembled WGS sequence"/>
</dbReference>
<evidence type="ECO:0000256" key="6">
    <source>
        <dbReference type="ARBA" id="ARBA00023242"/>
    </source>
</evidence>
<dbReference type="EMBL" id="JADDUC010000013">
    <property type="protein sequence ID" value="KAG0128513.1"/>
    <property type="molecule type" value="Genomic_DNA"/>
</dbReference>
<evidence type="ECO:0000259" key="9">
    <source>
        <dbReference type="Pfam" id="PF06752"/>
    </source>
</evidence>
<accession>A0A835NZE6</accession>
<keyword evidence="13" id="KW-1185">Reference proteome</keyword>
<reference evidence="12 13" key="2">
    <citation type="journal article" date="2021" name="J. Hered.">
        <title>Feather Gene Expression Elucidates the Developmental Basis of Plumage Iridescence in African Starlings.</title>
        <authorList>
            <person name="Rubenstein D.R."/>
            <person name="Corvelo A."/>
            <person name="MacManes M.D."/>
            <person name="Maia R."/>
            <person name="Narzisi G."/>
            <person name="Rousaki A."/>
            <person name="Vandenabeele P."/>
            <person name="Shawkey M.D."/>
            <person name="Solomon J."/>
        </authorList>
    </citation>
    <scope>NUCLEOTIDE SEQUENCE [LARGE SCALE GENOMIC DNA]</scope>
    <source>
        <strain evidence="12">SS15</strain>
    </source>
</reference>
<reference evidence="11" key="1">
    <citation type="submission" date="2020-10" db="EMBL/GenBank/DDBJ databases">
        <title>Feather gene expression reveals the developmental basis of iridescence in African starlings.</title>
        <authorList>
            <person name="Rubenstein D.R."/>
        </authorList>
    </citation>
    <scope>NUCLEOTIDE SEQUENCE</scope>
    <source>
        <strain evidence="11">SS15</strain>
        <tissue evidence="11">Liver</tissue>
    </source>
</reference>
<evidence type="ECO:0000313" key="13">
    <source>
        <dbReference type="Proteomes" id="UP000618051"/>
    </source>
</evidence>
<feature type="domain" description="Enhancer of polycomb C-terminal" evidence="9">
    <location>
        <begin position="655"/>
        <end position="883"/>
    </location>
</feature>